<evidence type="ECO:0000313" key="2">
    <source>
        <dbReference type="EMBL" id="EGD83256.1"/>
    </source>
</evidence>
<evidence type="ECO:0000313" key="3">
    <source>
        <dbReference type="Proteomes" id="UP000007799"/>
    </source>
</evidence>
<dbReference type="RefSeq" id="XP_004995620.1">
    <property type="nucleotide sequence ID" value="XM_004995563.1"/>
</dbReference>
<feature type="region of interest" description="Disordered" evidence="1">
    <location>
        <begin position="1"/>
        <end position="25"/>
    </location>
</feature>
<evidence type="ECO:0000256" key="1">
    <source>
        <dbReference type="SAM" id="MobiDB-lite"/>
    </source>
</evidence>
<dbReference type="InParanoid" id="F2U5P0"/>
<dbReference type="EMBL" id="GL832962">
    <property type="protein sequence ID" value="EGD83256.1"/>
    <property type="molecule type" value="Genomic_DNA"/>
</dbReference>
<protein>
    <submittedName>
        <fullName evidence="2">Uncharacterized protein</fullName>
    </submittedName>
</protein>
<feature type="compositionally biased region" description="Polar residues" evidence="1">
    <location>
        <begin position="8"/>
        <end position="24"/>
    </location>
</feature>
<dbReference type="Proteomes" id="UP000007799">
    <property type="component" value="Unassembled WGS sequence"/>
</dbReference>
<dbReference type="GeneID" id="16076203"/>
<dbReference type="AlphaFoldDB" id="F2U5P0"/>
<name>F2U5P0_SALR5</name>
<organism evidence="3">
    <name type="scientific">Salpingoeca rosetta (strain ATCC 50818 / BSB-021)</name>
    <dbReference type="NCBI Taxonomy" id="946362"/>
    <lineage>
        <taxon>Eukaryota</taxon>
        <taxon>Choanoflagellata</taxon>
        <taxon>Craspedida</taxon>
        <taxon>Salpingoecidae</taxon>
        <taxon>Salpingoeca</taxon>
    </lineage>
</organism>
<proteinExistence type="predicted"/>
<gene>
    <name evidence="2" type="ORF">PTSG_03886</name>
</gene>
<dbReference type="KEGG" id="sre:PTSG_03886"/>
<accession>F2U5P0</accession>
<keyword evidence="3" id="KW-1185">Reference proteome</keyword>
<reference evidence="2" key="1">
    <citation type="submission" date="2009-08" db="EMBL/GenBank/DDBJ databases">
        <title>Annotation of Salpingoeca rosetta.</title>
        <authorList>
            <consortium name="The Broad Institute Genome Sequencing Platform"/>
            <person name="Russ C."/>
            <person name="Cuomo C."/>
            <person name="Burger G."/>
            <person name="Gray M.W."/>
            <person name="Holland P.W.H."/>
            <person name="King N."/>
            <person name="Lang F.B.F."/>
            <person name="Roger A.J."/>
            <person name="Ruiz-Trillo I."/>
            <person name="Young S.K."/>
            <person name="Zeng Q."/>
            <person name="Gargeya S."/>
            <person name="Alvarado L."/>
            <person name="Berlin A."/>
            <person name="Chapman S.B."/>
            <person name="Chen Z."/>
            <person name="Freedman E."/>
            <person name="Gellesch M."/>
            <person name="Goldberg J."/>
            <person name="Griggs A."/>
            <person name="Gujja S."/>
            <person name="Heilman E."/>
            <person name="Heiman D."/>
            <person name="Howarth C."/>
            <person name="Mehta T."/>
            <person name="Neiman D."/>
            <person name="Pearson M."/>
            <person name="Roberts A."/>
            <person name="Saif S."/>
            <person name="Shea T."/>
            <person name="Shenoy N."/>
            <person name="Sisk P."/>
            <person name="Stolte C."/>
            <person name="Sykes S."/>
            <person name="White J."/>
            <person name="Yandava C."/>
            <person name="Haas B."/>
            <person name="Nusbaum C."/>
            <person name="Birren B."/>
        </authorList>
    </citation>
    <scope>NUCLEOTIDE SEQUENCE [LARGE SCALE GENOMIC DNA]</scope>
    <source>
        <strain evidence="2">ATCC 50818</strain>
    </source>
</reference>
<sequence length="461" mass="49539">MSRRGMMQGTTQLTPGGRQAQQVFLSPANGDGGSYSANKSIYQLDFVLPDTDGFVSAEYGFRLRGKIKCSYGTGPAGGNSYEDVFLSPSCGLHGMIKSVVVTTGSNQVLERVQNYPRLATHLLNATSSSNAICSQRQAEAGMLGVLADPTKVTGKQTNDSLIYVNEINNLNERRFCFQLETGISKGQQDLGLRIHGGIRVQLELNNNALFLFAPNASTAITAEQSISNVNFEISDVTLEYTLVYMAPPANMDLSAPGNAVPSAALMRGMAPDGTQVYQSFSDSMTSINNSFNSTSFAPGLPAVNTVLFNFLSMGRTQGKTDPQSLDNFSLDRGQFMINGERVSYFDQISPIQLKMAGFEALGPWEIVAASTTIDQRVGIFGLPIDTYTSGPNMNSTNRPQIDFYLSDTSTSTPAYTGAPIATGSYKTAFTTPTEPAIMHVFFLGTRAVTPTADGFVRSAVL</sequence>